<reference evidence="10 11" key="1">
    <citation type="journal article" date="2016" name="Nat. Commun.">
        <title>Thousands of microbial genomes shed light on interconnected biogeochemical processes in an aquifer system.</title>
        <authorList>
            <person name="Anantharaman K."/>
            <person name="Brown C.T."/>
            <person name="Hug L.A."/>
            <person name="Sharon I."/>
            <person name="Castelle C.J."/>
            <person name="Probst A.J."/>
            <person name="Thomas B.C."/>
            <person name="Singh A."/>
            <person name="Wilkins M.J."/>
            <person name="Karaoz U."/>
            <person name="Brodie E.L."/>
            <person name="Williams K.H."/>
            <person name="Hubbard S.S."/>
            <person name="Banfield J.F."/>
        </authorList>
    </citation>
    <scope>NUCLEOTIDE SEQUENCE [LARGE SCALE GENOMIC DNA]</scope>
</reference>
<organism evidence="10 11">
    <name type="scientific">Candidatus Giovannonibacteria bacterium RIFCSPLOWO2_02_44_8</name>
    <dbReference type="NCBI Taxonomy" id="1798355"/>
    <lineage>
        <taxon>Bacteria</taxon>
        <taxon>Candidatus Giovannoniibacteriota</taxon>
    </lineage>
</organism>
<evidence type="ECO:0000256" key="2">
    <source>
        <dbReference type="ARBA" id="ARBA00009765"/>
    </source>
</evidence>
<proteinExistence type="inferred from homology"/>
<dbReference type="PANTHER" id="PTHR46494:SF1">
    <property type="entry name" value="CORA FAMILY METAL ION TRANSPORTER (EUROFUNG)"/>
    <property type="match status" value="1"/>
</dbReference>
<dbReference type="AlphaFoldDB" id="A0A1F5X876"/>
<evidence type="ECO:0000256" key="4">
    <source>
        <dbReference type="ARBA" id="ARBA00022475"/>
    </source>
</evidence>
<dbReference type="Pfam" id="PF01544">
    <property type="entry name" value="CorA"/>
    <property type="match status" value="1"/>
</dbReference>
<keyword evidence="4" id="KW-1003">Cell membrane</keyword>
<dbReference type="GO" id="GO:0005886">
    <property type="term" value="C:plasma membrane"/>
    <property type="evidence" value="ECO:0007669"/>
    <property type="project" value="UniProtKB-SubCell"/>
</dbReference>
<keyword evidence="8" id="KW-0175">Coiled coil</keyword>
<sequence>MLSRMDQSGILWVDAYNPSPNEISELTKGLSLPRPISEEISRPSFHPKAESHGKYLYLILPLPIYDHNKDHHHSRELDMVVGEKFLLTIHYEPIEPLRNIFKKIHADAKLRAEIFERDSRGILYYIWENIYRHLLGELDHIQKKIDRIEDRIFSVERKELIEEISLLRRDILDFSRSIRPHGMVMEEFAPLARATLGPDFIKGTRELTQSYRRIILLAENDKDSLEVLYDTYNALQSRRSSETVKIFTMLALLTFPLSLIASIFAIDTISRPIVGRPNDFWIIAGIMILVVFGMLIFFKSRKWI</sequence>
<name>A0A1F5X876_9BACT</name>
<dbReference type="EMBL" id="MFIH01000058">
    <property type="protein sequence ID" value="OGF84074.1"/>
    <property type="molecule type" value="Genomic_DNA"/>
</dbReference>
<dbReference type="SUPFAM" id="SSF143865">
    <property type="entry name" value="CorA soluble domain-like"/>
    <property type="match status" value="1"/>
</dbReference>
<feature type="coiled-coil region" evidence="8">
    <location>
        <begin position="131"/>
        <end position="158"/>
    </location>
</feature>
<evidence type="ECO:0000256" key="9">
    <source>
        <dbReference type="SAM" id="Phobius"/>
    </source>
</evidence>
<comment type="caution">
    <text evidence="10">The sequence shown here is derived from an EMBL/GenBank/DDBJ whole genome shotgun (WGS) entry which is preliminary data.</text>
</comment>
<dbReference type="Proteomes" id="UP000178405">
    <property type="component" value="Unassembled WGS sequence"/>
</dbReference>
<evidence type="ECO:0000256" key="5">
    <source>
        <dbReference type="ARBA" id="ARBA00022692"/>
    </source>
</evidence>
<protein>
    <recommendedName>
        <fullName evidence="12">Magnesium transport protein CorA</fullName>
    </recommendedName>
</protein>
<dbReference type="InterPro" id="IPR002523">
    <property type="entry name" value="MgTranspt_CorA/ZnTranspt_ZntB"/>
</dbReference>
<evidence type="ECO:0000256" key="6">
    <source>
        <dbReference type="ARBA" id="ARBA00022989"/>
    </source>
</evidence>
<accession>A0A1F5X876</accession>
<dbReference type="Gene3D" id="3.30.460.20">
    <property type="entry name" value="CorA soluble domain-like"/>
    <property type="match status" value="1"/>
</dbReference>
<evidence type="ECO:0008006" key="12">
    <source>
        <dbReference type="Google" id="ProtNLM"/>
    </source>
</evidence>
<dbReference type="GO" id="GO:0015095">
    <property type="term" value="F:magnesium ion transmembrane transporter activity"/>
    <property type="evidence" value="ECO:0007669"/>
    <property type="project" value="TreeGrafter"/>
</dbReference>
<comment type="subcellular location">
    <subcellularLocation>
        <location evidence="1">Cell membrane</location>
        <topology evidence="1">Multi-pass membrane protein</topology>
    </subcellularLocation>
</comment>
<evidence type="ECO:0000313" key="11">
    <source>
        <dbReference type="Proteomes" id="UP000178405"/>
    </source>
</evidence>
<evidence type="ECO:0000256" key="7">
    <source>
        <dbReference type="ARBA" id="ARBA00023136"/>
    </source>
</evidence>
<keyword evidence="6 9" id="KW-1133">Transmembrane helix</keyword>
<dbReference type="GO" id="GO:0015087">
    <property type="term" value="F:cobalt ion transmembrane transporter activity"/>
    <property type="evidence" value="ECO:0007669"/>
    <property type="project" value="TreeGrafter"/>
</dbReference>
<dbReference type="Gene3D" id="1.20.58.340">
    <property type="entry name" value="Magnesium transport protein CorA, transmembrane region"/>
    <property type="match status" value="2"/>
</dbReference>
<dbReference type="InterPro" id="IPR045863">
    <property type="entry name" value="CorA_TM1_TM2"/>
</dbReference>
<feature type="transmembrane region" description="Helical" evidence="9">
    <location>
        <begin position="246"/>
        <end position="266"/>
    </location>
</feature>
<evidence type="ECO:0000313" key="10">
    <source>
        <dbReference type="EMBL" id="OGF84074.1"/>
    </source>
</evidence>
<dbReference type="InterPro" id="IPR045861">
    <property type="entry name" value="CorA_cytoplasmic_dom"/>
</dbReference>
<keyword evidence="7 9" id="KW-0472">Membrane</keyword>
<dbReference type="PANTHER" id="PTHR46494">
    <property type="entry name" value="CORA FAMILY METAL ION TRANSPORTER (EUROFUNG)"/>
    <property type="match status" value="1"/>
</dbReference>
<keyword evidence="5 9" id="KW-0812">Transmembrane</keyword>
<evidence type="ECO:0000256" key="8">
    <source>
        <dbReference type="SAM" id="Coils"/>
    </source>
</evidence>
<comment type="similarity">
    <text evidence="2">Belongs to the CorA metal ion transporter (MIT) (TC 1.A.35) family.</text>
</comment>
<gene>
    <name evidence="10" type="ORF">A2Z63_01375</name>
</gene>
<dbReference type="GO" id="GO:0050897">
    <property type="term" value="F:cobalt ion binding"/>
    <property type="evidence" value="ECO:0007669"/>
    <property type="project" value="TreeGrafter"/>
</dbReference>
<dbReference type="GO" id="GO:0000287">
    <property type="term" value="F:magnesium ion binding"/>
    <property type="evidence" value="ECO:0007669"/>
    <property type="project" value="TreeGrafter"/>
</dbReference>
<feature type="transmembrane region" description="Helical" evidence="9">
    <location>
        <begin position="278"/>
        <end position="298"/>
    </location>
</feature>
<keyword evidence="3" id="KW-0813">Transport</keyword>
<evidence type="ECO:0000256" key="1">
    <source>
        <dbReference type="ARBA" id="ARBA00004651"/>
    </source>
</evidence>
<evidence type="ECO:0000256" key="3">
    <source>
        <dbReference type="ARBA" id="ARBA00022448"/>
    </source>
</evidence>
<dbReference type="SUPFAM" id="SSF144083">
    <property type="entry name" value="Magnesium transport protein CorA, transmembrane region"/>
    <property type="match status" value="1"/>
</dbReference>